<keyword evidence="1" id="KW-0805">Transcription regulation</keyword>
<dbReference type="SUPFAM" id="SSF46785">
    <property type="entry name" value="Winged helix' DNA-binding domain"/>
    <property type="match status" value="1"/>
</dbReference>
<dbReference type="Gene3D" id="1.10.10.10">
    <property type="entry name" value="Winged helix-like DNA-binding domain superfamily/Winged helix DNA-binding domain"/>
    <property type="match status" value="1"/>
</dbReference>
<dbReference type="InterPro" id="IPR036390">
    <property type="entry name" value="WH_DNA-bd_sf"/>
</dbReference>
<dbReference type="InterPro" id="IPR050313">
    <property type="entry name" value="Carb_Metab_HTH_regulators"/>
</dbReference>
<evidence type="ECO:0000256" key="1">
    <source>
        <dbReference type="ARBA" id="ARBA00023015"/>
    </source>
</evidence>
<dbReference type="PANTHER" id="PTHR30363:SF44">
    <property type="entry name" value="AGA OPERON TRANSCRIPTIONAL REPRESSOR-RELATED"/>
    <property type="match status" value="1"/>
</dbReference>
<dbReference type="Gene3D" id="3.40.50.1360">
    <property type="match status" value="1"/>
</dbReference>
<dbReference type="InterPro" id="IPR001034">
    <property type="entry name" value="DeoR_HTH"/>
</dbReference>
<keyword evidence="2" id="KW-0804">Transcription</keyword>
<dbReference type="EMBL" id="LJJB01000010">
    <property type="protein sequence ID" value="KQL47264.1"/>
    <property type="molecule type" value="Genomic_DNA"/>
</dbReference>
<evidence type="ECO:0000259" key="3">
    <source>
        <dbReference type="PROSITE" id="PS51000"/>
    </source>
</evidence>
<dbReference type="Pfam" id="PF08220">
    <property type="entry name" value="HTH_DeoR"/>
    <property type="match status" value="1"/>
</dbReference>
<gene>
    <name evidence="4" type="ORF">AN963_15545</name>
</gene>
<evidence type="ECO:0000256" key="2">
    <source>
        <dbReference type="ARBA" id="ARBA00023163"/>
    </source>
</evidence>
<dbReference type="SMART" id="SM01134">
    <property type="entry name" value="DeoRC"/>
    <property type="match status" value="1"/>
</dbReference>
<dbReference type="Proteomes" id="UP000051063">
    <property type="component" value="Unassembled WGS sequence"/>
</dbReference>
<name>A0ABR5N9X9_BRECH</name>
<dbReference type="PRINTS" id="PR00037">
    <property type="entry name" value="HTHLACR"/>
</dbReference>
<reference evidence="4 5" key="1">
    <citation type="submission" date="2015-09" db="EMBL/GenBank/DDBJ databases">
        <title>Genome sequencing project for genomic taxonomy and phylogenomics of Bacillus-like bacteria.</title>
        <authorList>
            <person name="Liu B."/>
            <person name="Wang J."/>
            <person name="Zhu Y."/>
            <person name="Liu G."/>
            <person name="Chen Q."/>
            <person name="Chen Z."/>
            <person name="Lan J."/>
            <person name="Che J."/>
            <person name="Ge C."/>
            <person name="Shi H."/>
            <person name="Pan Z."/>
            <person name="Liu X."/>
        </authorList>
    </citation>
    <scope>NUCLEOTIDE SEQUENCE [LARGE SCALE GENOMIC DNA]</scope>
    <source>
        <strain evidence="4 5">DSM 8552</strain>
    </source>
</reference>
<dbReference type="InterPro" id="IPR036388">
    <property type="entry name" value="WH-like_DNA-bd_sf"/>
</dbReference>
<keyword evidence="5" id="KW-1185">Reference proteome</keyword>
<sequence length="267" mass="29284">MLQAERYEKITQYVNQKGFASIAELTELLEVSKPTVLRDLLKLEEQHLIIRTYGGAASLHKGTNFEPRHSEKERQAAQNKEIIAQLALTFIHPGETILLDSGSTALMLAKQLVKAKNITVITNDIKSAMCLCENEAIDLVVLGGQRRKGVYSLVGPFTEMLLQNLNVDKVFLGADAVDIHKGITNSNIDELNIKKGMIAIAKEVILLADSSKFEQVAFSHIADLDVLDAIITDRHIEQKGALKALLEKGIQVHIAGKAQKGGNGQVK</sequence>
<protein>
    <recommendedName>
        <fullName evidence="3">HTH deoR-type domain-containing protein</fullName>
    </recommendedName>
</protein>
<feature type="domain" description="HTH deoR-type" evidence="3">
    <location>
        <begin position="3"/>
        <end position="58"/>
    </location>
</feature>
<comment type="caution">
    <text evidence="4">The sequence shown here is derived from an EMBL/GenBank/DDBJ whole genome shotgun (WGS) entry which is preliminary data.</text>
</comment>
<dbReference type="PANTHER" id="PTHR30363">
    <property type="entry name" value="HTH-TYPE TRANSCRIPTIONAL REGULATOR SRLR-RELATED"/>
    <property type="match status" value="1"/>
</dbReference>
<dbReference type="SUPFAM" id="SSF100950">
    <property type="entry name" value="NagB/RpiA/CoA transferase-like"/>
    <property type="match status" value="1"/>
</dbReference>
<accession>A0ABR5N9X9</accession>
<dbReference type="InterPro" id="IPR014036">
    <property type="entry name" value="DeoR-like_C"/>
</dbReference>
<evidence type="ECO:0000313" key="5">
    <source>
        <dbReference type="Proteomes" id="UP000051063"/>
    </source>
</evidence>
<evidence type="ECO:0000313" key="4">
    <source>
        <dbReference type="EMBL" id="KQL47264.1"/>
    </source>
</evidence>
<dbReference type="InterPro" id="IPR037171">
    <property type="entry name" value="NagB/RpiA_transferase-like"/>
</dbReference>
<proteinExistence type="predicted"/>
<dbReference type="SMART" id="SM00420">
    <property type="entry name" value="HTH_DEOR"/>
    <property type="match status" value="1"/>
</dbReference>
<dbReference type="PROSITE" id="PS51000">
    <property type="entry name" value="HTH_DEOR_2"/>
    <property type="match status" value="1"/>
</dbReference>
<organism evidence="4 5">
    <name type="scientific">Brevibacillus choshinensis</name>
    <dbReference type="NCBI Taxonomy" id="54911"/>
    <lineage>
        <taxon>Bacteria</taxon>
        <taxon>Bacillati</taxon>
        <taxon>Bacillota</taxon>
        <taxon>Bacilli</taxon>
        <taxon>Bacillales</taxon>
        <taxon>Paenibacillaceae</taxon>
        <taxon>Brevibacillus</taxon>
    </lineage>
</organism>
<dbReference type="Pfam" id="PF00455">
    <property type="entry name" value="DeoRC"/>
    <property type="match status" value="1"/>
</dbReference>